<reference evidence="1" key="2">
    <citation type="submission" date="2022-10" db="EMBL/GenBank/DDBJ databases">
        <authorList>
            <person name="Ngo T.-E."/>
        </authorList>
    </citation>
    <scope>NUCLEOTIDE SEQUENCE</scope>
    <source>
        <strain evidence="1">JHB</strain>
    </source>
</reference>
<sequence>MGSANKCDRNQINPMMHCPPYIYCSLFPVPCSLLPTPYSLLPNFLCKLQRLINVAMKTSLPIRRRALRRSQTGVLWQITSRMVVGH</sequence>
<protein>
    <submittedName>
        <fullName evidence="1">Uncharacterized protein</fullName>
    </submittedName>
</protein>
<dbReference type="EMBL" id="CP017708">
    <property type="protein sequence ID" value="WAN68888.1"/>
    <property type="molecule type" value="Genomic_DNA"/>
</dbReference>
<dbReference type="AlphaFoldDB" id="A0A9Q9SSL0"/>
<accession>A0A9Q9SSL0</accession>
<proteinExistence type="predicted"/>
<name>A0A9Q9SSL0_MOOP1</name>
<dbReference type="Proteomes" id="UP000176944">
    <property type="component" value="Chromosome"/>
</dbReference>
<evidence type="ECO:0000313" key="1">
    <source>
        <dbReference type="EMBL" id="WAN68888.1"/>
    </source>
</evidence>
<reference evidence="1" key="1">
    <citation type="journal article" date="2017" name="Proc. Natl. Acad. Sci. U.S.A.">
        <title>Comparative genomics uncovers the prolific and distinctive metabolic potential of the cyanobacterial genus Moorea.</title>
        <authorList>
            <person name="Leao T."/>
            <person name="Castelao G."/>
            <person name="Korobeynikov A."/>
            <person name="Monroe E.A."/>
            <person name="Podell S."/>
            <person name="Glukhov E."/>
            <person name="Allen E.E."/>
            <person name="Gerwick W.H."/>
            <person name="Gerwick L."/>
        </authorList>
    </citation>
    <scope>NUCLEOTIDE SEQUENCE</scope>
    <source>
        <strain evidence="1">JHB</strain>
    </source>
</reference>
<organism evidence="1">
    <name type="scientific">Moorena producens (strain JHB)</name>
    <dbReference type="NCBI Taxonomy" id="1454205"/>
    <lineage>
        <taxon>Bacteria</taxon>
        <taxon>Bacillati</taxon>
        <taxon>Cyanobacteriota</taxon>
        <taxon>Cyanophyceae</taxon>
        <taxon>Coleofasciculales</taxon>
        <taxon>Coleofasciculaceae</taxon>
        <taxon>Moorena</taxon>
    </lineage>
</organism>
<gene>
    <name evidence="1" type="ORF">BJP36_41735</name>
</gene>